<organism evidence="1">
    <name type="scientific">mine drainage metagenome</name>
    <dbReference type="NCBI Taxonomy" id="410659"/>
    <lineage>
        <taxon>unclassified sequences</taxon>
        <taxon>metagenomes</taxon>
        <taxon>ecological metagenomes</taxon>
    </lineage>
</organism>
<gene>
    <name evidence="1" type="ORF">GALL_224620</name>
</gene>
<protein>
    <submittedName>
        <fullName evidence="1">Uncharacterized protein</fullName>
    </submittedName>
</protein>
<proteinExistence type="predicted"/>
<evidence type="ECO:0000313" key="1">
    <source>
        <dbReference type="EMBL" id="OIQ95590.1"/>
    </source>
</evidence>
<dbReference type="SUPFAM" id="SSF143744">
    <property type="entry name" value="GlcG-like"/>
    <property type="match status" value="1"/>
</dbReference>
<dbReference type="AlphaFoldDB" id="A0A1J5RHM5"/>
<reference evidence="1" key="1">
    <citation type="submission" date="2016-10" db="EMBL/GenBank/DDBJ databases">
        <title>Sequence of Gallionella enrichment culture.</title>
        <authorList>
            <person name="Poehlein A."/>
            <person name="Muehling M."/>
            <person name="Daniel R."/>
        </authorList>
    </citation>
    <scope>NUCLEOTIDE SEQUENCE</scope>
</reference>
<accession>A0A1J5RHM5</accession>
<comment type="caution">
    <text evidence="1">The sequence shown here is derived from an EMBL/GenBank/DDBJ whole genome shotgun (WGS) entry which is preliminary data.</text>
</comment>
<dbReference type="InterPro" id="IPR038084">
    <property type="entry name" value="PduO/GlcC-like_sf"/>
</dbReference>
<name>A0A1J5RHM5_9ZZZZ</name>
<sequence length="151" mass="16304">MSNEASIPRLVEEVARLYPDYAGNPDDTRWNKGNCVVLAIGPDGEVGGRLFGTDAAVLQKCFEVGVRKLLQSWRTGIHTGRFEELVYAGKIDEKTFGIQRPDFVGWEGGVPLLAPHGRRVAAACSGFRGTSDVEIIERAAANAGYSLVPKG</sequence>
<dbReference type="EMBL" id="MLJW01000164">
    <property type="protein sequence ID" value="OIQ95590.1"/>
    <property type="molecule type" value="Genomic_DNA"/>
</dbReference>